<dbReference type="OrthoDB" id="205815at2157"/>
<feature type="transmembrane region" description="Helical" evidence="1">
    <location>
        <begin position="46"/>
        <end position="73"/>
    </location>
</feature>
<evidence type="ECO:0000313" key="3">
    <source>
        <dbReference type="Proteomes" id="UP000682967"/>
    </source>
</evidence>
<feature type="transmembrane region" description="Helical" evidence="1">
    <location>
        <begin position="116"/>
        <end position="134"/>
    </location>
</feature>
<keyword evidence="1" id="KW-0472">Membrane</keyword>
<dbReference type="GeneID" id="64823509"/>
<protein>
    <submittedName>
        <fullName evidence="2">Uncharacterized protein</fullName>
    </submittedName>
</protein>
<dbReference type="Proteomes" id="UP000682967">
    <property type="component" value="Chromosome"/>
</dbReference>
<dbReference type="KEGG" id="hsin:KDQ40_11095"/>
<dbReference type="AlphaFoldDB" id="A0A8T8K8M0"/>
<keyword evidence="1" id="KW-1133">Transmembrane helix</keyword>
<dbReference type="RefSeq" id="WP_049919283.1">
    <property type="nucleotide sequence ID" value="NZ_AOLR01000021.1"/>
</dbReference>
<evidence type="ECO:0000256" key="1">
    <source>
        <dbReference type="SAM" id="Phobius"/>
    </source>
</evidence>
<gene>
    <name evidence="2" type="ORF">KDQ40_11095</name>
</gene>
<feature type="transmembrane region" description="Helical" evidence="1">
    <location>
        <begin position="94"/>
        <end position="110"/>
    </location>
</feature>
<name>A0A8T8K8M0_9EURY</name>
<accession>A0A8T8K8M0</accession>
<keyword evidence="1" id="KW-0812">Transmembrane</keyword>
<feature type="transmembrane region" description="Helical" evidence="1">
    <location>
        <begin position="7"/>
        <end position="26"/>
    </location>
</feature>
<proteinExistence type="predicted"/>
<evidence type="ECO:0000313" key="2">
    <source>
        <dbReference type="EMBL" id="QUJ71260.1"/>
    </source>
</evidence>
<reference evidence="2" key="1">
    <citation type="submission" date="2021-04" db="EMBL/GenBank/DDBJ databases">
        <title>Complete Genome sequence and Methylome Analysis of the Haloarchaeon Haloarcula sinaiiensis.</title>
        <authorList>
            <person name="Fomenkov A."/>
            <person name="DasSarma P."/>
            <person name="DasSarma S."/>
            <person name="Roberts R.J."/>
        </authorList>
    </citation>
    <scope>NUCLEOTIDE SEQUENCE</scope>
    <source>
        <strain evidence="2">ATCC 33800</strain>
    </source>
</reference>
<sequence length="189" mass="21575">MAEFRRGIKWLLFLSSYIPLFVLLAVKHRSMTVAVPNLNISYLEPITGVHVPVLSIFWIIVAAVSGIVLKAVFSIRKSRGADSIQKINNSRSRDDLITNYVLVYIFPFVVLDYTNLANWFAFILFFFVIGIVQVKSNQLYVNPVLSFFDYRIYEADTDRGEITVLSRGKLDESEPVHTVELSNDVHITI</sequence>
<organism evidence="2 3">
    <name type="scientific">Haloarcula marismortui ATCC 33800</name>
    <dbReference type="NCBI Taxonomy" id="662476"/>
    <lineage>
        <taxon>Archaea</taxon>
        <taxon>Methanobacteriati</taxon>
        <taxon>Methanobacteriota</taxon>
        <taxon>Stenosarchaea group</taxon>
        <taxon>Halobacteria</taxon>
        <taxon>Halobacteriales</taxon>
        <taxon>Haloarculaceae</taxon>
        <taxon>Haloarcula</taxon>
    </lineage>
</organism>
<dbReference type="EMBL" id="CP073366">
    <property type="protein sequence ID" value="QUJ71260.1"/>
    <property type="molecule type" value="Genomic_DNA"/>
</dbReference>